<dbReference type="CDD" id="cd14014">
    <property type="entry name" value="STKc_PknB_like"/>
    <property type="match status" value="1"/>
</dbReference>
<dbReference type="GO" id="GO:0004674">
    <property type="term" value="F:protein serine/threonine kinase activity"/>
    <property type="evidence" value="ECO:0007669"/>
    <property type="project" value="UniProtKB-KW"/>
</dbReference>
<dbReference type="GeneID" id="98070639"/>
<evidence type="ECO:0000256" key="5">
    <source>
        <dbReference type="ARBA" id="ARBA00022840"/>
    </source>
</evidence>
<keyword evidence="7" id="KW-0812">Transmembrane</keyword>
<dbReference type="PROSITE" id="PS50011">
    <property type="entry name" value="PROTEIN_KINASE_DOM"/>
    <property type="match status" value="1"/>
</dbReference>
<dbReference type="eggNOG" id="COG0515">
    <property type="taxonomic scope" value="Bacteria"/>
</dbReference>
<evidence type="ECO:0000256" key="6">
    <source>
        <dbReference type="PROSITE-ProRule" id="PRU10141"/>
    </source>
</evidence>
<evidence type="ECO:0000256" key="7">
    <source>
        <dbReference type="SAM" id="Phobius"/>
    </source>
</evidence>
<dbReference type="SUPFAM" id="SSF56112">
    <property type="entry name" value="Protein kinase-like (PK-like)"/>
    <property type="match status" value="1"/>
</dbReference>
<name>H1DES0_9BACT</name>
<keyword evidence="10" id="KW-1185">Reference proteome</keyword>
<protein>
    <recommendedName>
        <fullName evidence="8">Protein kinase domain-containing protein</fullName>
    </recommendedName>
</protein>
<evidence type="ECO:0000256" key="3">
    <source>
        <dbReference type="ARBA" id="ARBA00022741"/>
    </source>
</evidence>
<evidence type="ECO:0000259" key="8">
    <source>
        <dbReference type="PROSITE" id="PS50011"/>
    </source>
</evidence>
<dbReference type="Gene3D" id="3.40.1000.10">
    <property type="entry name" value="Mog1/PsbP, alpha/beta/alpha sandwich"/>
    <property type="match status" value="1"/>
</dbReference>
<evidence type="ECO:0000313" key="9">
    <source>
        <dbReference type="EMBL" id="EHP49970.1"/>
    </source>
</evidence>
<feature type="transmembrane region" description="Helical" evidence="7">
    <location>
        <begin position="330"/>
        <end position="351"/>
    </location>
</feature>
<dbReference type="PANTHER" id="PTHR11584:SF369">
    <property type="entry name" value="MITOGEN-ACTIVATED PROTEIN KINASE KINASE KINASE 19-RELATED"/>
    <property type="match status" value="1"/>
</dbReference>
<dbReference type="PANTHER" id="PTHR11584">
    <property type="entry name" value="SERINE/THREONINE PROTEIN KINASE"/>
    <property type="match status" value="1"/>
</dbReference>
<dbReference type="HOGENOM" id="CLU_436042_0_0_10"/>
<dbReference type="Gene3D" id="3.30.200.20">
    <property type="entry name" value="Phosphorylase Kinase, domain 1"/>
    <property type="match status" value="1"/>
</dbReference>
<dbReference type="InterPro" id="IPR011009">
    <property type="entry name" value="Kinase-like_dom_sf"/>
</dbReference>
<dbReference type="RefSeq" id="WP_009135904.1">
    <property type="nucleotide sequence ID" value="NZ_JH594596.1"/>
</dbReference>
<gene>
    <name evidence="9" type="ORF">HMPREF9449_00756</name>
</gene>
<keyword evidence="7" id="KW-1133">Transmembrane helix</keyword>
<sequence>MDLQNGTIVNGHYRIVGSAPIGRGGFSEVWKAVDVMTGVEVVLKIYAPGTGLDAEGLEVLKREFALVFQLNHNNLLKATHFDIIEGKIPFLVMPYCPGSCADVRQAFPEREVFRFLRDVAAGLEFLHERDIVHQDIKPANILIDASGQYVITDFGISTRVRNTLRKSATQQKSSEGTIAYMAPERFGRDNMPVKASDVWSLGVTVFELIAGYVPFGEHGGLMQKNGAEIPEIPGDYSPELKMLVTACLAPQPWNRPLASQIREYAGYGLQGQNQKIAEALQGKVTTAGETAAAPKKRNKFISFWLGLMITLNTLGACFMLYGLLTEDMYGGTWMTVSMSFTLNVLCALMLWKWMRWGYWLYIFSAVFVMVDDLISAPLDMLPTLVGGVIGLLILYGILNLKKNGIPAWKQMDYSFHWKEHRGMYGGFIALLAGIFLIGIVKMQQEPTYTGYSDPLYGMESDTTFVSTEEYPATQTMLAKDGSCSVVVPDFFVKQDLNDGAILSCGLNDDHPYVTVMREKKVTVNDYGLTTLAKYTDYLTDQMKQQGEIMDYRQLSRENTTVNGASAILIKFEGKVSIGSLNVKMYWEKYYIEGKDSYYQLVICTINSKKEESKELIQEIGASFQEIV</sequence>
<keyword evidence="5 6" id="KW-0067">ATP-binding</keyword>
<feature type="domain" description="Protein kinase" evidence="8">
    <location>
        <begin position="15"/>
        <end position="267"/>
    </location>
</feature>
<keyword evidence="1" id="KW-0723">Serine/threonine-protein kinase</keyword>
<dbReference type="Pfam" id="PF00069">
    <property type="entry name" value="Pkinase"/>
    <property type="match status" value="1"/>
</dbReference>
<keyword evidence="3 6" id="KW-0547">Nucleotide-binding</keyword>
<dbReference type="InterPro" id="IPR000719">
    <property type="entry name" value="Prot_kinase_dom"/>
</dbReference>
<comment type="caution">
    <text evidence="9">The sequence shown here is derived from an EMBL/GenBank/DDBJ whole genome shotgun (WGS) entry which is preliminary data.</text>
</comment>
<dbReference type="PATRIC" id="fig|742817.3.peg.808"/>
<evidence type="ECO:0000256" key="2">
    <source>
        <dbReference type="ARBA" id="ARBA00022679"/>
    </source>
</evidence>
<evidence type="ECO:0000256" key="1">
    <source>
        <dbReference type="ARBA" id="ARBA00022527"/>
    </source>
</evidence>
<accession>H1DES0</accession>
<feature type="transmembrane region" description="Helical" evidence="7">
    <location>
        <begin position="380"/>
        <end position="400"/>
    </location>
</feature>
<dbReference type="Proteomes" id="UP000004892">
    <property type="component" value="Unassembled WGS sequence"/>
</dbReference>
<feature type="binding site" evidence="6">
    <location>
        <position position="44"/>
    </location>
    <ligand>
        <name>ATP</name>
        <dbReference type="ChEBI" id="CHEBI:30616"/>
    </ligand>
</feature>
<dbReference type="PROSITE" id="PS00107">
    <property type="entry name" value="PROTEIN_KINASE_ATP"/>
    <property type="match status" value="1"/>
</dbReference>
<feature type="transmembrane region" description="Helical" evidence="7">
    <location>
        <begin position="421"/>
        <end position="440"/>
    </location>
</feature>
<dbReference type="AlphaFoldDB" id="H1DES0"/>
<evidence type="ECO:0000313" key="10">
    <source>
        <dbReference type="Proteomes" id="UP000004892"/>
    </source>
</evidence>
<feature type="transmembrane region" description="Helical" evidence="7">
    <location>
        <begin position="358"/>
        <end position="374"/>
    </location>
</feature>
<dbReference type="InterPro" id="IPR008271">
    <property type="entry name" value="Ser/Thr_kinase_AS"/>
</dbReference>
<dbReference type="STRING" id="742817.HMPREF9449_00756"/>
<dbReference type="Gene3D" id="1.10.510.10">
    <property type="entry name" value="Transferase(Phosphotransferase) domain 1"/>
    <property type="match status" value="1"/>
</dbReference>
<organism evidence="9 10">
    <name type="scientific">Odoribacter laneus YIT 12061</name>
    <dbReference type="NCBI Taxonomy" id="742817"/>
    <lineage>
        <taxon>Bacteria</taxon>
        <taxon>Pseudomonadati</taxon>
        <taxon>Bacteroidota</taxon>
        <taxon>Bacteroidia</taxon>
        <taxon>Bacteroidales</taxon>
        <taxon>Odoribacteraceae</taxon>
        <taxon>Odoribacter</taxon>
    </lineage>
</organism>
<keyword evidence="7" id="KW-0472">Membrane</keyword>
<evidence type="ECO:0000256" key="4">
    <source>
        <dbReference type="ARBA" id="ARBA00022777"/>
    </source>
</evidence>
<dbReference type="GO" id="GO:0005524">
    <property type="term" value="F:ATP binding"/>
    <property type="evidence" value="ECO:0007669"/>
    <property type="project" value="UniProtKB-UniRule"/>
</dbReference>
<reference evidence="9 10" key="1">
    <citation type="submission" date="2012-01" db="EMBL/GenBank/DDBJ databases">
        <title>The Genome Sequence of Odoribacter laneus YIT 12061.</title>
        <authorList>
            <consortium name="The Broad Institute Genome Sequencing Platform"/>
            <person name="Earl A."/>
            <person name="Ward D."/>
            <person name="Feldgarden M."/>
            <person name="Gevers D."/>
            <person name="Morotomi M."/>
            <person name="Young S.K."/>
            <person name="Zeng Q."/>
            <person name="Gargeya S."/>
            <person name="Fitzgerald M."/>
            <person name="Haas B."/>
            <person name="Abouelleil A."/>
            <person name="Alvarado L."/>
            <person name="Arachchi H.M."/>
            <person name="Berlin A."/>
            <person name="Chapman S.B."/>
            <person name="Gearin G."/>
            <person name="Goldberg J."/>
            <person name="Griggs A."/>
            <person name="Gujja S."/>
            <person name="Hansen M."/>
            <person name="Heiman D."/>
            <person name="Howarth C."/>
            <person name="Larimer J."/>
            <person name="Lui A."/>
            <person name="MacDonald P.J.P."/>
            <person name="McCowen C."/>
            <person name="Montmayeur A."/>
            <person name="Murphy C."/>
            <person name="Neiman D."/>
            <person name="Pearson M."/>
            <person name="Priest M."/>
            <person name="Roberts A."/>
            <person name="Saif S."/>
            <person name="Shea T."/>
            <person name="Sisk P."/>
            <person name="Stolte C."/>
            <person name="Sykes S."/>
            <person name="Wortman J."/>
            <person name="Nusbaum C."/>
            <person name="Birren B."/>
        </authorList>
    </citation>
    <scope>NUCLEOTIDE SEQUENCE [LARGE SCALE GENOMIC DNA]</scope>
    <source>
        <strain evidence="9 10">YIT 12061</strain>
    </source>
</reference>
<proteinExistence type="predicted"/>
<dbReference type="SMART" id="SM00220">
    <property type="entry name" value="S_TKc"/>
    <property type="match status" value="1"/>
</dbReference>
<keyword evidence="4" id="KW-0418">Kinase</keyword>
<feature type="transmembrane region" description="Helical" evidence="7">
    <location>
        <begin position="303"/>
        <end position="324"/>
    </location>
</feature>
<dbReference type="PROSITE" id="PS00108">
    <property type="entry name" value="PROTEIN_KINASE_ST"/>
    <property type="match status" value="1"/>
</dbReference>
<keyword evidence="2" id="KW-0808">Transferase</keyword>
<dbReference type="InterPro" id="IPR017441">
    <property type="entry name" value="Protein_kinase_ATP_BS"/>
</dbReference>
<dbReference type="EMBL" id="ADMC01000008">
    <property type="protein sequence ID" value="EHP49970.1"/>
    <property type="molecule type" value="Genomic_DNA"/>
</dbReference>